<sequence length="145" mass="16476">MVKTMRKQLVTNEPSPLWKGKVAHAKKPEIGTIVFSDHLEEESPRRSASISSRLGGGWHLDVKGPPRFEGDRPRFGDRDGYRGGHEVVTLRGTRRCSSRVPAILQGFQWQTCLWPWRRWIRSGCIVFLDTGSFQLKLGISFSVLT</sequence>
<dbReference type="OrthoDB" id="1907185at2759"/>
<keyword evidence="2" id="KW-1185">Reference proteome</keyword>
<evidence type="ECO:0000313" key="1">
    <source>
        <dbReference type="EMBL" id="KAG0476917.1"/>
    </source>
</evidence>
<dbReference type="AlphaFoldDB" id="A0A835UWS9"/>
<proteinExistence type="predicted"/>
<dbReference type="Proteomes" id="UP000636800">
    <property type="component" value="Chromosome 6"/>
</dbReference>
<reference evidence="1 2" key="1">
    <citation type="journal article" date="2020" name="Nat. Food">
        <title>A phased Vanilla planifolia genome enables genetic improvement of flavour and production.</title>
        <authorList>
            <person name="Hasing T."/>
            <person name="Tang H."/>
            <person name="Brym M."/>
            <person name="Khazi F."/>
            <person name="Huang T."/>
            <person name="Chambers A.H."/>
        </authorList>
    </citation>
    <scope>NUCLEOTIDE SEQUENCE [LARGE SCALE GENOMIC DNA]</scope>
    <source>
        <tissue evidence="1">Leaf</tissue>
    </source>
</reference>
<evidence type="ECO:0000313" key="2">
    <source>
        <dbReference type="Proteomes" id="UP000636800"/>
    </source>
</evidence>
<comment type="caution">
    <text evidence="1">The sequence shown here is derived from an EMBL/GenBank/DDBJ whole genome shotgun (WGS) entry which is preliminary data.</text>
</comment>
<dbReference type="EMBL" id="JADCNL010000006">
    <property type="protein sequence ID" value="KAG0476917.1"/>
    <property type="molecule type" value="Genomic_DNA"/>
</dbReference>
<protein>
    <submittedName>
        <fullName evidence="1">Uncharacterized protein</fullName>
    </submittedName>
</protein>
<organism evidence="1 2">
    <name type="scientific">Vanilla planifolia</name>
    <name type="common">Vanilla</name>
    <dbReference type="NCBI Taxonomy" id="51239"/>
    <lineage>
        <taxon>Eukaryota</taxon>
        <taxon>Viridiplantae</taxon>
        <taxon>Streptophyta</taxon>
        <taxon>Embryophyta</taxon>
        <taxon>Tracheophyta</taxon>
        <taxon>Spermatophyta</taxon>
        <taxon>Magnoliopsida</taxon>
        <taxon>Liliopsida</taxon>
        <taxon>Asparagales</taxon>
        <taxon>Orchidaceae</taxon>
        <taxon>Vanilloideae</taxon>
        <taxon>Vanilleae</taxon>
        <taxon>Vanilla</taxon>
    </lineage>
</organism>
<accession>A0A835UWS9</accession>
<name>A0A835UWS9_VANPL</name>
<gene>
    <name evidence="1" type="ORF">HPP92_013758</name>
</gene>